<dbReference type="VEuPathDB" id="TrichDB:TVAG_410010"/>
<evidence type="ECO:0000313" key="3">
    <source>
        <dbReference type="Proteomes" id="UP000001542"/>
    </source>
</evidence>
<dbReference type="Proteomes" id="UP000001542">
    <property type="component" value="Unassembled WGS sequence"/>
</dbReference>
<protein>
    <submittedName>
        <fullName evidence="2">Uncharacterized protein</fullName>
    </submittedName>
</protein>
<reference evidence="2" key="1">
    <citation type="submission" date="2006-10" db="EMBL/GenBank/DDBJ databases">
        <authorList>
            <person name="Amadeo P."/>
            <person name="Zhao Q."/>
            <person name="Wortman J."/>
            <person name="Fraser-Liggett C."/>
            <person name="Carlton J."/>
        </authorList>
    </citation>
    <scope>NUCLEOTIDE SEQUENCE</scope>
    <source>
        <strain evidence="2">G3</strain>
    </source>
</reference>
<dbReference type="AlphaFoldDB" id="A2E8H1"/>
<organism evidence="2 3">
    <name type="scientific">Trichomonas vaginalis (strain ATCC PRA-98 / G3)</name>
    <dbReference type="NCBI Taxonomy" id="412133"/>
    <lineage>
        <taxon>Eukaryota</taxon>
        <taxon>Metamonada</taxon>
        <taxon>Parabasalia</taxon>
        <taxon>Trichomonadida</taxon>
        <taxon>Trichomonadidae</taxon>
        <taxon>Trichomonas</taxon>
    </lineage>
</organism>
<feature type="compositionally biased region" description="Polar residues" evidence="1">
    <location>
        <begin position="127"/>
        <end position="136"/>
    </location>
</feature>
<reference evidence="2" key="2">
    <citation type="journal article" date="2007" name="Science">
        <title>Draft genome sequence of the sexually transmitted pathogen Trichomonas vaginalis.</title>
        <authorList>
            <person name="Carlton J.M."/>
            <person name="Hirt R.P."/>
            <person name="Silva J.C."/>
            <person name="Delcher A.L."/>
            <person name="Schatz M."/>
            <person name="Zhao Q."/>
            <person name="Wortman J.R."/>
            <person name="Bidwell S.L."/>
            <person name="Alsmark U.C.M."/>
            <person name="Besteiro S."/>
            <person name="Sicheritz-Ponten T."/>
            <person name="Noel C.J."/>
            <person name="Dacks J.B."/>
            <person name="Foster P.G."/>
            <person name="Simillion C."/>
            <person name="Van de Peer Y."/>
            <person name="Miranda-Saavedra D."/>
            <person name="Barton G.J."/>
            <person name="Westrop G.D."/>
            <person name="Mueller S."/>
            <person name="Dessi D."/>
            <person name="Fiori P.L."/>
            <person name="Ren Q."/>
            <person name="Paulsen I."/>
            <person name="Zhang H."/>
            <person name="Bastida-Corcuera F.D."/>
            <person name="Simoes-Barbosa A."/>
            <person name="Brown M.T."/>
            <person name="Hayes R.D."/>
            <person name="Mukherjee M."/>
            <person name="Okumura C.Y."/>
            <person name="Schneider R."/>
            <person name="Smith A.J."/>
            <person name="Vanacova S."/>
            <person name="Villalvazo M."/>
            <person name="Haas B.J."/>
            <person name="Pertea M."/>
            <person name="Feldblyum T.V."/>
            <person name="Utterback T.R."/>
            <person name="Shu C.L."/>
            <person name="Osoegawa K."/>
            <person name="de Jong P.J."/>
            <person name="Hrdy I."/>
            <person name="Horvathova L."/>
            <person name="Zubacova Z."/>
            <person name="Dolezal P."/>
            <person name="Malik S.B."/>
            <person name="Logsdon J.M. Jr."/>
            <person name="Henze K."/>
            <person name="Gupta A."/>
            <person name="Wang C.C."/>
            <person name="Dunne R.L."/>
            <person name="Upcroft J.A."/>
            <person name="Upcroft P."/>
            <person name="White O."/>
            <person name="Salzberg S.L."/>
            <person name="Tang P."/>
            <person name="Chiu C.-H."/>
            <person name="Lee Y.-S."/>
            <person name="Embley T.M."/>
            <person name="Coombs G.H."/>
            <person name="Mottram J.C."/>
            <person name="Tachezy J."/>
            <person name="Fraser-Liggett C.M."/>
            <person name="Johnson P.J."/>
        </authorList>
    </citation>
    <scope>NUCLEOTIDE SEQUENCE [LARGE SCALE GENOMIC DNA]</scope>
    <source>
        <strain evidence="2">G3</strain>
    </source>
</reference>
<proteinExistence type="predicted"/>
<dbReference type="STRING" id="5722.A2E8H1"/>
<evidence type="ECO:0000313" key="2">
    <source>
        <dbReference type="EMBL" id="EAY11008.1"/>
    </source>
</evidence>
<dbReference type="KEGG" id="tva:4768947"/>
<dbReference type="InParanoid" id="A2E8H1"/>
<sequence length="212" mass="24158">MSYPIGNYPRQPQAQPIPHAMHQQRMYQQASQYPQQQSYYYPSNQQYIHMQQNVPQYQMVQYPQVQQPAQMNYIPDPAYLQQMKMATQQPQQPVQRYPQQQVAYAQQPKKKVDLPAPPPQPAISSQVSTPVKQPQPQYAPKQFVAPQPAPQQIVQPKQQIVQAPSTIDTTSLAKAPNQPQIHSSIPPGCFNIISRGNIPGITFSHICTDRYA</sequence>
<dbReference type="RefSeq" id="XP_001323231.1">
    <property type="nucleotide sequence ID" value="XM_001323196.1"/>
</dbReference>
<feature type="region of interest" description="Disordered" evidence="1">
    <location>
        <begin position="1"/>
        <end position="20"/>
    </location>
</feature>
<feature type="compositionally biased region" description="Low complexity" evidence="1">
    <location>
        <begin position="86"/>
        <end position="107"/>
    </location>
</feature>
<dbReference type="EMBL" id="DS113327">
    <property type="protein sequence ID" value="EAY11008.1"/>
    <property type="molecule type" value="Genomic_DNA"/>
</dbReference>
<accession>A2E8H1</accession>
<gene>
    <name evidence="2" type="ORF">TVAG_410010</name>
</gene>
<keyword evidence="3" id="KW-1185">Reference proteome</keyword>
<dbReference type="VEuPathDB" id="TrichDB:TVAGG3_0359080"/>
<feature type="region of interest" description="Disordered" evidence="1">
    <location>
        <begin position="86"/>
        <end position="146"/>
    </location>
</feature>
<evidence type="ECO:0000256" key="1">
    <source>
        <dbReference type="SAM" id="MobiDB-lite"/>
    </source>
</evidence>
<name>A2E8H1_TRIV3</name>